<evidence type="ECO:0000256" key="5">
    <source>
        <dbReference type="PROSITE-ProRule" id="PRU00277"/>
    </source>
</evidence>
<dbReference type="EMBL" id="PJNI01000013">
    <property type="protein sequence ID" value="PKR80089.1"/>
    <property type="molecule type" value="Genomic_DNA"/>
</dbReference>
<name>A0A2I0R0K0_9FLAO</name>
<dbReference type="PROSITE" id="PS50059">
    <property type="entry name" value="FKBP_PPIASE"/>
    <property type="match status" value="1"/>
</dbReference>
<comment type="catalytic activity">
    <reaction evidence="1 5 6">
        <text>[protein]-peptidylproline (omega=180) = [protein]-peptidylproline (omega=0)</text>
        <dbReference type="Rhea" id="RHEA:16237"/>
        <dbReference type="Rhea" id="RHEA-COMP:10747"/>
        <dbReference type="Rhea" id="RHEA-COMP:10748"/>
        <dbReference type="ChEBI" id="CHEBI:83833"/>
        <dbReference type="ChEBI" id="CHEBI:83834"/>
        <dbReference type="EC" id="5.2.1.8"/>
    </reaction>
</comment>
<comment type="caution">
    <text evidence="8">The sequence shown here is derived from an EMBL/GenBank/DDBJ whole genome shotgun (WGS) entry which is preliminary data.</text>
</comment>
<evidence type="ECO:0000313" key="9">
    <source>
        <dbReference type="Proteomes" id="UP000236654"/>
    </source>
</evidence>
<dbReference type="Gene3D" id="3.10.50.40">
    <property type="match status" value="1"/>
</dbReference>
<dbReference type="PANTHER" id="PTHR43811:SF19">
    <property type="entry name" value="39 KDA FK506-BINDING NUCLEAR PROTEIN"/>
    <property type="match status" value="1"/>
</dbReference>
<dbReference type="InterPro" id="IPR001179">
    <property type="entry name" value="PPIase_FKBP_dom"/>
</dbReference>
<gene>
    <name evidence="8" type="ORF">CW751_11325</name>
</gene>
<dbReference type="Pfam" id="PF00254">
    <property type="entry name" value="FKBP_C"/>
    <property type="match status" value="1"/>
</dbReference>
<dbReference type="SUPFAM" id="SSF54534">
    <property type="entry name" value="FKBP-like"/>
    <property type="match status" value="1"/>
</dbReference>
<dbReference type="Proteomes" id="UP000236654">
    <property type="component" value="Unassembled WGS sequence"/>
</dbReference>
<dbReference type="AlphaFoldDB" id="A0A2I0R0K0"/>
<reference evidence="8 9" key="1">
    <citation type="submission" date="2017-12" db="EMBL/GenBank/DDBJ databases">
        <title>The draft genome sequence of Brumimicrobium saltpan LHR20.</title>
        <authorList>
            <person name="Do Z.-J."/>
            <person name="Luo H.-R."/>
        </authorList>
    </citation>
    <scope>NUCLEOTIDE SEQUENCE [LARGE SCALE GENOMIC DNA]</scope>
    <source>
        <strain evidence="8 9">LHR20</strain>
    </source>
</reference>
<protein>
    <recommendedName>
        <fullName evidence="6">Peptidyl-prolyl cis-trans isomerase</fullName>
        <ecNumber evidence="6">5.2.1.8</ecNumber>
    </recommendedName>
</protein>
<dbReference type="PANTHER" id="PTHR43811">
    <property type="entry name" value="FKBP-TYPE PEPTIDYL-PROLYL CIS-TRANS ISOMERASE FKPA"/>
    <property type="match status" value="1"/>
</dbReference>
<dbReference type="InterPro" id="IPR046357">
    <property type="entry name" value="PPIase_dom_sf"/>
</dbReference>
<feature type="domain" description="PPIase FKBP-type" evidence="7">
    <location>
        <begin position="94"/>
        <end position="181"/>
    </location>
</feature>
<keyword evidence="3 5" id="KW-0697">Rotamase</keyword>
<evidence type="ECO:0000256" key="6">
    <source>
        <dbReference type="RuleBase" id="RU003915"/>
    </source>
</evidence>
<evidence type="ECO:0000256" key="4">
    <source>
        <dbReference type="ARBA" id="ARBA00023235"/>
    </source>
</evidence>
<evidence type="ECO:0000259" key="7">
    <source>
        <dbReference type="PROSITE" id="PS50059"/>
    </source>
</evidence>
<dbReference type="GO" id="GO:0003755">
    <property type="term" value="F:peptidyl-prolyl cis-trans isomerase activity"/>
    <property type="evidence" value="ECO:0007669"/>
    <property type="project" value="UniProtKB-UniRule"/>
</dbReference>
<dbReference type="OrthoDB" id="1093155at2"/>
<evidence type="ECO:0000313" key="8">
    <source>
        <dbReference type="EMBL" id="PKR80089.1"/>
    </source>
</evidence>
<sequence length="181" mass="20994">MYYQNMIKVLRPSIVLIISFYLLFSCQSESNKAVDKPIWTKEQSSELNKRLSFDENLKIKSYLKLREHWDVIETGSGLRLWIYEDVEGVEAKENDIVDVRFEIRLLNDSLLYSTSENELSNFKVDKSDIESGVMEGIKYMSEGDKAKMIIPSHLGHGLLGDFRKIPPIEVLLIDLELVKIY</sequence>
<proteinExistence type="inferred from homology"/>
<evidence type="ECO:0000256" key="3">
    <source>
        <dbReference type="ARBA" id="ARBA00023110"/>
    </source>
</evidence>
<organism evidence="8 9">
    <name type="scientific">Brumimicrobium salinarum</name>
    <dbReference type="NCBI Taxonomy" id="2058658"/>
    <lineage>
        <taxon>Bacteria</taxon>
        <taxon>Pseudomonadati</taxon>
        <taxon>Bacteroidota</taxon>
        <taxon>Flavobacteriia</taxon>
        <taxon>Flavobacteriales</taxon>
        <taxon>Crocinitomicaceae</taxon>
        <taxon>Brumimicrobium</taxon>
    </lineage>
</organism>
<keyword evidence="9" id="KW-1185">Reference proteome</keyword>
<comment type="similarity">
    <text evidence="2 6">Belongs to the FKBP-type PPIase family.</text>
</comment>
<keyword evidence="4 5" id="KW-0413">Isomerase</keyword>
<dbReference type="EC" id="5.2.1.8" evidence="6"/>
<evidence type="ECO:0000256" key="2">
    <source>
        <dbReference type="ARBA" id="ARBA00006577"/>
    </source>
</evidence>
<accession>A0A2I0R0K0</accession>
<evidence type="ECO:0000256" key="1">
    <source>
        <dbReference type="ARBA" id="ARBA00000971"/>
    </source>
</evidence>